<sequence length="275" mass="30277">MKISLISTSIVGQVLEKGQQEKAVRLATALGVPASMSLTYSEGGNTISGFRGNGEPYIIIGLDSFSATKAIMEQDLGRPVSAEEVKMAFGIDYGIPIKDIYFIEQPGDFHLDMNMAIVGDGVIAVNDAVQAFRDFEPEYERYLREDMGIQDAATIQRFKDRTLAACELKKPFEDKAAKDLEVQGFEVRRVAGSFSYKKGEGPHAPVMNFFNMVSGEAPDGKRVIVAMGCINKEYENRFREMVRDLNPDAVYFLSAEATKTSLAKHGGISCRSKTI</sequence>
<accession>F8L3B8</accession>
<name>F8L3B8_SIMNZ</name>
<dbReference type="RefSeq" id="WP_013944226.1">
    <property type="nucleotide sequence ID" value="NC_015713.1"/>
</dbReference>
<dbReference type="HOGENOM" id="CLU_1011555_0_0_0"/>
<evidence type="ECO:0000313" key="2">
    <source>
        <dbReference type="Proteomes" id="UP000000496"/>
    </source>
</evidence>
<dbReference type="OrthoDB" id="526645at2"/>
<evidence type="ECO:0000313" key="1">
    <source>
        <dbReference type="EMBL" id="CCB89760.1"/>
    </source>
</evidence>
<dbReference type="eggNOG" id="ENOG503324W">
    <property type="taxonomic scope" value="Bacteria"/>
</dbReference>
<gene>
    <name evidence="1" type="ordered locus">SNE_A18830</name>
</gene>
<dbReference type="AlphaFoldDB" id="F8L3B8"/>
<reference evidence="1 2" key="2">
    <citation type="journal article" date="2011" name="Mol. Biol. Evol.">
        <title>Unity in variety--the pan-genome of the Chlamydiae.</title>
        <authorList>
            <person name="Collingro A."/>
            <person name="Tischler P."/>
            <person name="Weinmaier T."/>
            <person name="Penz T."/>
            <person name="Heinz E."/>
            <person name="Brunham R.C."/>
            <person name="Read T.D."/>
            <person name="Bavoil P.M."/>
            <person name="Sachse K."/>
            <person name="Kahane S."/>
            <person name="Friedman M.G."/>
            <person name="Rattei T."/>
            <person name="Myers G.S."/>
            <person name="Horn M."/>
        </authorList>
    </citation>
    <scope>NUCLEOTIDE SEQUENCE [LARGE SCALE GENOMIC DNA]</scope>
    <source>
        <strain evidence="2">ATCC VR-1471 / Z</strain>
    </source>
</reference>
<dbReference type="KEGG" id="sng:SNE_A18830"/>
<dbReference type="Proteomes" id="UP000000496">
    <property type="component" value="Chromosome gsn.131"/>
</dbReference>
<keyword evidence="2" id="KW-1185">Reference proteome</keyword>
<proteinExistence type="predicted"/>
<organism evidence="1 2">
    <name type="scientific">Simkania negevensis (strain ATCC VR-1471 / DSM 27360 / Z)</name>
    <dbReference type="NCBI Taxonomy" id="331113"/>
    <lineage>
        <taxon>Bacteria</taxon>
        <taxon>Pseudomonadati</taxon>
        <taxon>Chlamydiota</taxon>
        <taxon>Chlamydiia</taxon>
        <taxon>Parachlamydiales</taxon>
        <taxon>Simkaniaceae</taxon>
        <taxon>Simkania</taxon>
    </lineage>
</organism>
<reference key="1">
    <citation type="journal article" date="2011" name="Mol. Biol. Evol.">
        <title>Unity in variety -- the pan-genome of the Chlamydiae.</title>
        <authorList>
            <person name="Collingro A."/>
            <person name="Tischler P."/>
            <person name="Weinmaier T."/>
            <person name="Penz T."/>
            <person name="Heinz E."/>
            <person name="Brunham R.C."/>
            <person name="Read T.D."/>
            <person name="Bavoil P.M."/>
            <person name="Sachse K."/>
            <person name="Kahane S."/>
            <person name="Friedman M.G."/>
            <person name="Rattei T."/>
            <person name="Myers G.S.A."/>
            <person name="Horn M."/>
        </authorList>
    </citation>
    <scope>NUCLEOTIDE SEQUENCE</scope>
    <source>
        <strain>Z</strain>
    </source>
</reference>
<dbReference type="EMBL" id="FR872582">
    <property type="protein sequence ID" value="CCB89760.1"/>
    <property type="molecule type" value="Genomic_DNA"/>
</dbReference>
<protein>
    <submittedName>
        <fullName evidence="1">Uncharacterized protein</fullName>
    </submittedName>
</protein>